<protein>
    <submittedName>
        <fullName evidence="1">Uncharacterized protein</fullName>
    </submittedName>
</protein>
<sequence>MSDTPTPGSLPDIVAFIVVTAATLIAQKWGLRPATVMTALSTPEAHDVIATRYICALGSGLSPAQAAGSVGRALIKDASSRVD</sequence>
<dbReference type="EMBL" id="LMWU01000070">
    <property type="protein sequence ID" value="KUN57620.1"/>
    <property type="molecule type" value="Genomic_DNA"/>
</dbReference>
<name>A0A101RL51_9ACTN</name>
<accession>A0A101RL51</accession>
<proteinExistence type="predicted"/>
<reference evidence="1 2" key="1">
    <citation type="submission" date="2015-10" db="EMBL/GenBank/DDBJ databases">
        <title>Draft genome sequence of Streptomyces canus DSM 40017, type strain for the species Streptomyces canus.</title>
        <authorList>
            <person name="Ruckert C."/>
            <person name="Winkler A."/>
            <person name="Kalinowski J."/>
            <person name="Kampfer P."/>
            <person name="Glaeser S."/>
        </authorList>
    </citation>
    <scope>NUCLEOTIDE SEQUENCE [LARGE SCALE GENOMIC DNA]</scope>
    <source>
        <strain evidence="1 2">DSM 40017</strain>
    </source>
</reference>
<evidence type="ECO:0000313" key="1">
    <source>
        <dbReference type="EMBL" id="KUN57620.1"/>
    </source>
</evidence>
<dbReference type="RefSeq" id="WP_059211500.1">
    <property type="nucleotide sequence ID" value="NZ_JBIBJL010000033.1"/>
</dbReference>
<gene>
    <name evidence="1" type="ORF">AQJ46_47015</name>
</gene>
<organism evidence="1 2">
    <name type="scientific">Streptomyces canus</name>
    <dbReference type="NCBI Taxonomy" id="58343"/>
    <lineage>
        <taxon>Bacteria</taxon>
        <taxon>Bacillati</taxon>
        <taxon>Actinomycetota</taxon>
        <taxon>Actinomycetes</taxon>
        <taxon>Kitasatosporales</taxon>
        <taxon>Streptomycetaceae</taxon>
        <taxon>Streptomyces</taxon>
        <taxon>Streptomyces aurantiacus group</taxon>
    </lineage>
</organism>
<dbReference type="AlphaFoldDB" id="A0A101RL51"/>
<comment type="caution">
    <text evidence="1">The sequence shown here is derived from an EMBL/GenBank/DDBJ whole genome shotgun (WGS) entry which is preliminary data.</text>
</comment>
<dbReference type="Proteomes" id="UP000053669">
    <property type="component" value="Unassembled WGS sequence"/>
</dbReference>
<evidence type="ECO:0000313" key="2">
    <source>
        <dbReference type="Proteomes" id="UP000053669"/>
    </source>
</evidence>